<organism evidence="1 2">
    <name type="scientific">Eumeta variegata</name>
    <name type="common">Bagworm moth</name>
    <name type="synonym">Eumeta japonica</name>
    <dbReference type="NCBI Taxonomy" id="151549"/>
    <lineage>
        <taxon>Eukaryota</taxon>
        <taxon>Metazoa</taxon>
        <taxon>Ecdysozoa</taxon>
        <taxon>Arthropoda</taxon>
        <taxon>Hexapoda</taxon>
        <taxon>Insecta</taxon>
        <taxon>Pterygota</taxon>
        <taxon>Neoptera</taxon>
        <taxon>Endopterygota</taxon>
        <taxon>Lepidoptera</taxon>
        <taxon>Glossata</taxon>
        <taxon>Ditrysia</taxon>
        <taxon>Tineoidea</taxon>
        <taxon>Psychidae</taxon>
        <taxon>Oiketicinae</taxon>
        <taxon>Eumeta</taxon>
    </lineage>
</organism>
<proteinExistence type="predicted"/>
<gene>
    <name evidence="1" type="ORF">EVAR_20379_1</name>
</gene>
<reference evidence="1 2" key="1">
    <citation type="journal article" date="2019" name="Commun. Biol.">
        <title>The bagworm genome reveals a unique fibroin gene that provides high tensile strength.</title>
        <authorList>
            <person name="Kono N."/>
            <person name="Nakamura H."/>
            <person name="Ohtoshi R."/>
            <person name="Tomita M."/>
            <person name="Numata K."/>
            <person name="Arakawa K."/>
        </authorList>
    </citation>
    <scope>NUCLEOTIDE SEQUENCE [LARGE SCALE GENOMIC DNA]</scope>
</reference>
<sequence>MIIISHKQISAVFNRSVGSRPRGEPRGMVSRELHPLGLPASTASPPPASAVSAEANVTRFNLLAWNRKHSNAVCAIGRHLREPDDARRRSTTPDDIRRRPTIPDRCLRIRASDLVGVRSDIFGKAECFRRLFVLTYKRTQRVPCGHFGVSTRDDQK</sequence>
<protein>
    <submittedName>
        <fullName evidence="1">Uncharacterized protein</fullName>
    </submittedName>
</protein>
<evidence type="ECO:0000313" key="1">
    <source>
        <dbReference type="EMBL" id="GBP89684.1"/>
    </source>
</evidence>
<dbReference type="AlphaFoldDB" id="A0A4C1ZRD4"/>
<dbReference type="Proteomes" id="UP000299102">
    <property type="component" value="Unassembled WGS sequence"/>
</dbReference>
<name>A0A4C1ZRD4_EUMVA</name>
<evidence type="ECO:0000313" key="2">
    <source>
        <dbReference type="Proteomes" id="UP000299102"/>
    </source>
</evidence>
<accession>A0A4C1ZRD4</accession>
<comment type="caution">
    <text evidence="1">The sequence shown here is derived from an EMBL/GenBank/DDBJ whole genome shotgun (WGS) entry which is preliminary data.</text>
</comment>
<dbReference type="EMBL" id="BGZK01002019">
    <property type="protein sequence ID" value="GBP89684.1"/>
    <property type="molecule type" value="Genomic_DNA"/>
</dbReference>
<keyword evidence="2" id="KW-1185">Reference proteome</keyword>